<keyword evidence="3" id="KW-1185">Reference proteome</keyword>
<feature type="compositionally biased region" description="Low complexity" evidence="1">
    <location>
        <begin position="368"/>
        <end position="380"/>
    </location>
</feature>
<feature type="compositionally biased region" description="Low complexity" evidence="1">
    <location>
        <begin position="101"/>
        <end position="115"/>
    </location>
</feature>
<feature type="region of interest" description="Disordered" evidence="1">
    <location>
        <begin position="339"/>
        <end position="380"/>
    </location>
</feature>
<reference evidence="2 3" key="1">
    <citation type="submission" date="2009-11" db="EMBL/GenBank/DDBJ databases">
        <title>Annotation of Allomyces macrogynus ATCC 38327.</title>
        <authorList>
            <consortium name="The Broad Institute Genome Sequencing Platform"/>
            <person name="Russ C."/>
            <person name="Cuomo C."/>
            <person name="Burger G."/>
            <person name="Gray M.W."/>
            <person name="Holland P.W.H."/>
            <person name="King N."/>
            <person name="Lang F.B.F."/>
            <person name="Roger A.J."/>
            <person name="Ruiz-Trillo I."/>
            <person name="Young S.K."/>
            <person name="Zeng Q."/>
            <person name="Gargeya S."/>
            <person name="Fitzgerald M."/>
            <person name="Haas B."/>
            <person name="Abouelleil A."/>
            <person name="Alvarado L."/>
            <person name="Arachchi H.M."/>
            <person name="Berlin A."/>
            <person name="Chapman S.B."/>
            <person name="Gearin G."/>
            <person name="Goldberg J."/>
            <person name="Griggs A."/>
            <person name="Gujja S."/>
            <person name="Hansen M."/>
            <person name="Heiman D."/>
            <person name="Howarth C."/>
            <person name="Larimer J."/>
            <person name="Lui A."/>
            <person name="MacDonald P.J.P."/>
            <person name="McCowen C."/>
            <person name="Montmayeur A."/>
            <person name="Murphy C."/>
            <person name="Neiman D."/>
            <person name="Pearson M."/>
            <person name="Priest M."/>
            <person name="Roberts A."/>
            <person name="Saif S."/>
            <person name="Shea T."/>
            <person name="Sisk P."/>
            <person name="Stolte C."/>
            <person name="Sykes S."/>
            <person name="Wortman J."/>
            <person name="Nusbaum C."/>
            <person name="Birren B."/>
        </authorList>
    </citation>
    <scope>NUCLEOTIDE SEQUENCE [LARGE SCALE GENOMIC DNA]</scope>
    <source>
        <strain evidence="2 3">ATCC 38327</strain>
    </source>
</reference>
<dbReference type="Proteomes" id="UP000054350">
    <property type="component" value="Unassembled WGS sequence"/>
</dbReference>
<feature type="region of interest" description="Disordered" evidence="1">
    <location>
        <begin position="230"/>
        <end position="297"/>
    </location>
</feature>
<feature type="compositionally biased region" description="Basic and acidic residues" evidence="1">
    <location>
        <begin position="30"/>
        <end position="40"/>
    </location>
</feature>
<proteinExistence type="predicted"/>
<feature type="compositionally biased region" description="Polar residues" evidence="1">
    <location>
        <begin position="259"/>
        <end position="275"/>
    </location>
</feature>
<dbReference type="VEuPathDB" id="FungiDB:AMAG_19598"/>
<evidence type="ECO:0000313" key="2">
    <source>
        <dbReference type="EMBL" id="KNE66588.1"/>
    </source>
</evidence>
<feature type="compositionally biased region" description="Polar residues" evidence="1">
    <location>
        <begin position="79"/>
        <end position="89"/>
    </location>
</feature>
<dbReference type="OMA" id="YDDNAKN"/>
<reference evidence="3" key="2">
    <citation type="submission" date="2009-11" db="EMBL/GenBank/DDBJ databases">
        <title>The Genome Sequence of Allomyces macrogynus strain ATCC 38327.</title>
        <authorList>
            <consortium name="The Broad Institute Genome Sequencing Platform"/>
            <person name="Russ C."/>
            <person name="Cuomo C."/>
            <person name="Shea T."/>
            <person name="Young S.K."/>
            <person name="Zeng Q."/>
            <person name="Koehrsen M."/>
            <person name="Haas B."/>
            <person name="Borodovsky M."/>
            <person name="Guigo R."/>
            <person name="Alvarado L."/>
            <person name="Berlin A."/>
            <person name="Borenstein D."/>
            <person name="Chen Z."/>
            <person name="Engels R."/>
            <person name="Freedman E."/>
            <person name="Gellesch M."/>
            <person name="Goldberg J."/>
            <person name="Griggs A."/>
            <person name="Gujja S."/>
            <person name="Heiman D."/>
            <person name="Hepburn T."/>
            <person name="Howarth C."/>
            <person name="Jen D."/>
            <person name="Larson L."/>
            <person name="Lewis B."/>
            <person name="Mehta T."/>
            <person name="Park D."/>
            <person name="Pearson M."/>
            <person name="Roberts A."/>
            <person name="Saif S."/>
            <person name="Shenoy N."/>
            <person name="Sisk P."/>
            <person name="Stolte C."/>
            <person name="Sykes S."/>
            <person name="Walk T."/>
            <person name="White J."/>
            <person name="Yandava C."/>
            <person name="Burger G."/>
            <person name="Gray M.W."/>
            <person name="Holland P.W.H."/>
            <person name="King N."/>
            <person name="Lang F.B.F."/>
            <person name="Roger A.J."/>
            <person name="Ruiz-Trillo I."/>
            <person name="Lander E."/>
            <person name="Nusbaum C."/>
        </authorList>
    </citation>
    <scope>NUCLEOTIDE SEQUENCE [LARGE SCALE GENOMIC DNA]</scope>
    <source>
        <strain evidence="3">ATCC 38327</strain>
    </source>
</reference>
<organism evidence="2 3">
    <name type="scientific">Allomyces macrogynus (strain ATCC 38327)</name>
    <name type="common">Allomyces javanicus var. macrogynus</name>
    <dbReference type="NCBI Taxonomy" id="578462"/>
    <lineage>
        <taxon>Eukaryota</taxon>
        <taxon>Fungi</taxon>
        <taxon>Fungi incertae sedis</taxon>
        <taxon>Blastocladiomycota</taxon>
        <taxon>Blastocladiomycetes</taxon>
        <taxon>Blastocladiales</taxon>
        <taxon>Blastocladiaceae</taxon>
        <taxon>Allomyces</taxon>
    </lineage>
</organism>
<feature type="compositionally biased region" description="Pro residues" evidence="1">
    <location>
        <begin position="234"/>
        <end position="251"/>
    </location>
</feature>
<gene>
    <name evidence="2" type="ORF">AMAG_19598</name>
</gene>
<sequence length="472" mass="49847">MSRAATGCETRAWPARRLASPCSSEAPAPEQRRTLHDRLGTHRRSTRPAFSSAPTTAPPTQPVHHLPLLHGAPAVRALRSSNSAPSTKPTGRRARPPHPSSPAAAAPRTTAPTRSLLADLFPRTRNRTDDMAHLPSAPTPRSSAGSRPGGPLGAPRDASPTTSMRIQLLPDPGNDHTSARSNSTTTAPALGAYNPPPRPSRDNVPPIWATDAASLGPHLPSVHALARRGSNEPLLPPVLPALSPPPPPPSSTPSHLSPRNSLTPASTNTLNGSTNAPPPPWTVAAADPPPPLIDDPSLLSRISNVARARSANDPRRASAHSYSRSWAPTSTALRAFRNAAGPSHAANKCRQHRSPRTTAAPPPPHPQLPYEQQQQQHLHPSSGPAIFAHVEERGGDASRGHAGPRNSHRQVFPDDPTRHRRGQSSSANTPSSWAAMALSPFASLRRSAEQSVDGRAAATAIARDRHDAGLCH</sequence>
<dbReference type="EMBL" id="GG745350">
    <property type="protein sequence ID" value="KNE66588.1"/>
    <property type="molecule type" value="Genomic_DNA"/>
</dbReference>
<evidence type="ECO:0000256" key="1">
    <source>
        <dbReference type="SAM" id="MobiDB-lite"/>
    </source>
</evidence>
<feature type="compositionally biased region" description="Polar residues" evidence="1">
    <location>
        <begin position="423"/>
        <end position="432"/>
    </location>
</feature>
<accession>A0A0L0SVI0</accession>
<feature type="region of interest" description="Disordered" evidence="1">
    <location>
        <begin position="1"/>
        <end position="215"/>
    </location>
</feature>
<name>A0A0L0SVI0_ALLM3</name>
<protein>
    <submittedName>
        <fullName evidence="2">Uncharacterized protein</fullName>
    </submittedName>
</protein>
<feature type="region of interest" description="Disordered" evidence="1">
    <location>
        <begin position="307"/>
        <end position="326"/>
    </location>
</feature>
<feature type="compositionally biased region" description="Pro residues" evidence="1">
    <location>
        <begin position="276"/>
        <end position="293"/>
    </location>
</feature>
<evidence type="ECO:0000313" key="3">
    <source>
        <dbReference type="Proteomes" id="UP000054350"/>
    </source>
</evidence>
<dbReference type="AlphaFoldDB" id="A0A0L0SVI0"/>
<feature type="region of interest" description="Disordered" evidence="1">
    <location>
        <begin position="394"/>
        <end position="433"/>
    </location>
</feature>